<sequence length="248" mass="27691">MVDGRLVGSALGVNLRDCQSVRMYGATGFTECCRDAACLSGYVIMLTIVIVLMDSRVEEHCLLSGYLLRVRVSICGSSGEREWSIVEVAMSLGRVVVSAELSCVRHLRLERYLVYISTCNEISRSTLLHSIRIYVSALRRYVHIRTHGWVWYPEVGVSDSGQGDTCEQVYAEAEMGDGVRTHCTRYYGGVSVRVVTLHSLLDLVLADKDCGLLSNNEMLGRVDTGEGRGFRRTPHRCSQAEFICEYMV</sequence>
<accession>A0ABQ5HLT1</accession>
<name>A0ABQ5HLT1_9ASTR</name>
<reference evidence="1" key="2">
    <citation type="submission" date="2022-01" db="EMBL/GenBank/DDBJ databases">
        <authorList>
            <person name="Yamashiro T."/>
            <person name="Shiraishi A."/>
            <person name="Satake H."/>
            <person name="Nakayama K."/>
        </authorList>
    </citation>
    <scope>NUCLEOTIDE SEQUENCE</scope>
</reference>
<dbReference type="EMBL" id="BQNB010019760">
    <property type="protein sequence ID" value="GJT88750.1"/>
    <property type="molecule type" value="Genomic_DNA"/>
</dbReference>
<evidence type="ECO:0000313" key="2">
    <source>
        <dbReference type="Proteomes" id="UP001151760"/>
    </source>
</evidence>
<organism evidence="1 2">
    <name type="scientific">Tanacetum coccineum</name>
    <dbReference type="NCBI Taxonomy" id="301880"/>
    <lineage>
        <taxon>Eukaryota</taxon>
        <taxon>Viridiplantae</taxon>
        <taxon>Streptophyta</taxon>
        <taxon>Embryophyta</taxon>
        <taxon>Tracheophyta</taxon>
        <taxon>Spermatophyta</taxon>
        <taxon>Magnoliopsida</taxon>
        <taxon>eudicotyledons</taxon>
        <taxon>Gunneridae</taxon>
        <taxon>Pentapetalae</taxon>
        <taxon>asterids</taxon>
        <taxon>campanulids</taxon>
        <taxon>Asterales</taxon>
        <taxon>Asteraceae</taxon>
        <taxon>Asteroideae</taxon>
        <taxon>Anthemideae</taxon>
        <taxon>Anthemidinae</taxon>
        <taxon>Tanacetum</taxon>
    </lineage>
</organism>
<protein>
    <submittedName>
        <fullName evidence="1">Uncharacterized protein</fullName>
    </submittedName>
</protein>
<keyword evidence="2" id="KW-1185">Reference proteome</keyword>
<reference evidence="1" key="1">
    <citation type="journal article" date="2022" name="Int. J. Mol. Sci.">
        <title>Draft Genome of Tanacetum Coccineum: Genomic Comparison of Closely Related Tanacetum-Family Plants.</title>
        <authorList>
            <person name="Yamashiro T."/>
            <person name="Shiraishi A."/>
            <person name="Nakayama K."/>
            <person name="Satake H."/>
        </authorList>
    </citation>
    <scope>NUCLEOTIDE SEQUENCE</scope>
</reference>
<proteinExistence type="predicted"/>
<comment type="caution">
    <text evidence="1">The sequence shown here is derived from an EMBL/GenBank/DDBJ whole genome shotgun (WGS) entry which is preliminary data.</text>
</comment>
<evidence type="ECO:0000313" key="1">
    <source>
        <dbReference type="EMBL" id="GJT88750.1"/>
    </source>
</evidence>
<gene>
    <name evidence="1" type="ORF">Tco_1070467</name>
</gene>
<dbReference type="Proteomes" id="UP001151760">
    <property type="component" value="Unassembled WGS sequence"/>
</dbReference>